<feature type="binding site" evidence="9">
    <location>
        <begin position="166"/>
        <end position="167"/>
    </location>
    <ligand>
        <name>ATP</name>
        <dbReference type="ChEBI" id="CHEBI:30616"/>
    </ligand>
</feature>
<accession>A0A8K1ZWH2</accession>
<keyword evidence="5 9" id="KW-0093">Biotin biosynthesis</keyword>
<proteinExistence type="inferred from homology"/>
<dbReference type="PANTHER" id="PTHR43210:SF2">
    <property type="entry name" value="ATP-DEPENDENT DETHIOBIOTIN SYNTHETASE BIOD 2"/>
    <property type="match status" value="1"/>
</dbReference>
<dbReference type="Pfam" id="PF13500">
    <property type="entry name" value="AAA_26"/>
    <property type="match status" value="1"/>
</dbReference>
<comment type="pathway">
    <text evidence="9">Cofactor biosynthesis; biotin biosynthesis; biotin from 7,8-diaminononanoate: step 1/2.</text>
</comment>
<comment type="similarity">
    <text evidence="9">Belongs to the dethiobiotin synthetase family.</text>
</comment>
<evidence type="ECO:0000256" key="7">
    <source>
        <dbReference type="ARBA" id="ARBA00022842"/>
    </source>
</evidence>
<dbReference type="Proteomes" id="UP000607397">
    <property type="component" value="Unassembled WGS sequence"/>
</dbReference>
<dbReference type="PIRSF" id="PIRSF006755">
    <property type="entry name" value="DTB_synth"/>
    <property type="match status" value="1"/>
</dbReference>
<evidence type="ECO:0000313" key="11">
    <source>
        <dbReference type="Proteomes" id="UP000607397"/>
    </source>
</evidence>
<dbReference type="EC" id="6.3.3.3" evidence="9"/>
<feature type="binding site" evidence="9">
    <location>
        <position position="45"/>
    </location>
    <ligand>
        <name>ATP</name>
        <dbReference type="ChEBI" id="CHEBI:30616"/>
    </ligand>
</feature>
<evidence type="ECO:0000256" key="5">
    <source>
        <dbReference type="ARBA" id="ARBA00022756"/>
    </source>
</evidence>
<comment type="caution">
    <text evidence="10">The sequence shown here is derived from an EMBL/GenBank/DDBJ whole genome shotgun (WGS) entry which is preliminary data.</text>
</comment>
<feature type="binding site" evidence="9">
    <location>
        <position position="41"/>
    </location>
    <ligand>
        <name>substrate</name>
    </ligand>
</feature>
<comment type="catalytic activity">
    <reaction evidence="8">
        <text>(7R,8S)-8-amino-7-(carboxyamino)nonanoate + ATP = (4R,5S)-dethiobiotin + ADP + phosphate + H(+)</text>
        <dbReference type="Rhea" id="RHEA:63684"/>
        <dbReference type="ChEBI" id="CHEBI:15378"/>
        <dbReference type="ChEBI" id="CHEBI:30616"/>
        <dbReference type="ChEBI" id="CHEBI:43474"/>
        <dbReference type="ChEBI" id="CHEBI:149470"/>
        <dbReference type="ChEBI" id="CHEBI:149473"/>
        <dbReference type="ChEBI" id="CHEBI:456216"/>
    </reaction>
</comment>
<comment type="caution">
    <text evidence="9">Lacks conserved residue(s) required for the propagation of feature annotation.</text>
</comment>
<keyword evidence="3 9" id="KW-0479">Metal-binding</keyword>
<evidence type="ECO:0000256" key="9">
    <source>
        <dbReference type="HAMAP-Rule" id="MF_00336"/>
    </source>
</evidence>
<feature type="active site" evidence="9">
    <location>
        <position position="37"/>
    </location>
</feature>
<evidence type="ECO:0000256" key="8">
    <source>
        <dbReference type="ARBA" id="ARBA00047386"/>
    </source>
</evidence>
<keyword evidence="4 9" id="KW-0547">Nucleotide-binding</keyword>
<protein>
    <recommendedName>
        <fullName evidence="9">ATP-dependent dethiobiotin synthetase BioD</fullName>
        <ecNumber evidence="9">6.3.3.3</ecNumber>
    </recommendedName>
    <alternativeName>
        <fullName evidence="9">DTB synthetase</fullName>
        <shortName evidence="9">DTBS</shortName>
    </alternativeName>
    <alternativeName>
        <fullName evidence="9">Dethiobiotin synthase</fullName>
    </alternativeName>
</protein>
<dbReference type="AlphaFoldDB" id="A0A8K1ZWH2"/>
<comment type="catalytic activity">
    <reaction evidence="9">
        <text>(7R,8S)-7,8-diammoniononanoate + CO2 + ATP = (4R,5S)-dethiobiotin + ADP + phosphate + 3 H(+)</text>
        <dbReference type="Rhea" id="RHEA:15805"/>
        <dbReference type="ChEBI" id="CHEBI:15378"/>
        <dbReference type="ChEBI" id="CHEBI:16526"/>
        <dbReference type="ChEBI" id="CHEBI:30616"/>
        <dbReference type="ChEBI" id="CHEBI:43474"/>
        <dbReference type="ChEBI" id="CHEBI:149469"/>
        <dbReference type="ChEBI" id="CHEBI:149473"/>
        <dbReference type="ChEBI" id="CHEBI:456216"/>
        <dbReference type="EC" id="6.3.3.3"/>
    </reaction>
</comment>
<comment type="subcellular location">
    <subcellularLocation>
        <location evidence="9">Cytoplasm</location>
    </subcellularLocation>
</comment>
<evidence type="ECO:0000256" key="2">
    <source>
        <dbReference type="ARBA" id="ARBA00022598"/>
    </source>
</evidence>
<evidence type="ECO:0000256" key="1">
    <source>
        <dbReference type="ARBA" id="ARBA00022490"/>
    </source>
</evidence>
<feature type="binding site" evidence="9">
    <location>
        <position position="45"/>
    </location>
    <ligand>
        <name>Mg(2+)</name>
        <dbReference type="ChEBI" id="CHEBI:18420"/>
    </ligand>
</feature>
<dbReference type="NCBIfam" id="TIGR00347">
    <property type="entry name" value="bioD"/>
    <property type="match status" value="1"/>
</dbReference>
<dbReference type="InterPro" id="IPR027417">
    <property type="entry name" value="P-loop_NTPase"/>
</dbReference>
<dbReference type="GO" id="GO:0000287">
    <property type="term" value="F:magnesium ion binding"/>
    <property type="evidence" value="ECO:0007669"/>
    <property type="project" value="UniProtKB-UniRule"/>
</dbReference>
<name>A0A8K1ZWH2_9CYAN</name>
<dbReference type="CDD" id="cd03109">
    <property type="entry name" value="DTBS"/>
    <property type="match status" value="1"/>
</dbReference>
<feature type="binding site" evidence="9">
    <location>
        <begin position="12"/>
        <end position="17"/>
    </location>
    <ligand>
        <name>ATP</name>
        <dbReference type="ChEBI" id="CHEBI:30616"/>
    </ligand>
</feature>
<gene>
    <name evidence="9 10" type="primary">bioD</name>
    <name evidence="10" type="ORF">GS597_02485</name>
</gene>
<keyword evidence="1 9" id="KW-0963">Cytoplasm</keyword>
<dbReference type="Gene3D" id="3.40.50.300">
    <property type="entry name" value="P-loop containing nucleotide triphosphate hydrolases"/>
    <property type="match status" value="1"/>
</dbReference>
<dbReference type="InterPro" id="IPR004472">
    <property type="entry name" value="DTB_synth_BioD"/>
</dbReference>
<dbReference type="GO" id="GO:0005829">
    <property type="term" value="C:cytosol"/>
    <property type="evidence" value="ECO:0007669"/>
    <property type="project" value="TreeGrafter"/>
</dbReference>
<dbReference type="GO" id="GO:0005524">
    <property type="term" value="F:ATP binding"/>
    <property type="evidence" value="ECO:0007669"/>
    <property type="project" value="UniProtKB-UniRule"/>
</dbReference>
<dbReference type="EMBL" id="WVIC01000003">
    <property type="protein sequence ID" value="NCJ05398.1"/>
    <property type="molecule type" value="Genomic_DNA"/>
</dbReference>
<keyword evidence="7 9" id="KW-0460">Magnesium</keyword>
<dbReference type="UniPathway" id="UPA00078">
    <property type="reaction ID" value="UER00161"/>
</dbReference>
<evidence type="ECO:0000256" key="3">
    <source>
        <dbReference type="ARBA" id="ARBA00022723"/>
    </source>
</evidence>
<comment type="function">
    <text evidence="9">Catalyzes a mechanistically unusual reaction, the ATP-dependent insertion of CO2 between the N7 and N8 nitrogen atoms of 7,8-diaminopelargonic acid (DAPA, also called 7,8-diammoniononanoate) to form a ureido ring.</text>
</comment>
<keyword evidence="11" id="KW-1185">Reference proteome</keyword>
<comment type="cofactor">
    <cofactor evidence="9">
        <name>Mg(2+)</name>
        <dbReference type="ChEBI" id="CHEBI:18420"/>
    </cofactor>
</comment>
<dbReference type="HAMAP" id="MF_00336">
    <property type="entry name" value="BioD"/>
    <property type="match status" value="1"/>
</dbReference>
<evidence type="ECO:0000256" key="4">
    <source>
        <dbReference type="ARBA" id="ARBA00022741"/>
    </source>
</evidence>
<feature type="binding site" evidence="9">
    <location>
        <position position="16"/>
    </location>
    <ligand>
        <name>Mg(2+)</name>
        <dbReference type="ChEBI" id="CHEBI:18420"/>
    </ligand>
</feature>
<dbReference type="GO" id="GO:0009102">
    <property type="term" value="P:biotin biosynthetic process"/>
    <property type="evidence" value="ECO:0007669"/>
    <property type="project" value="UniProtKB-UniRule"/>
</dbReference>
<organism evidence="10 11">
    <name type="scientific">Petrachloros mirabilis ULC683</name>
    <dbReference type="NCBI Taxonomy" id="2781853"/>
    <lineage>
        <taxon>Bacteria</taxon>
        <taxon>Bacillati</taxon>
        <taxon>Cyanobacteriota</taxon>
        <taxon>Cyanophyceae</taxon>
        <taxon>Synechococcales</taxon>
        <taxon>Petrachlorosaceae</taxon>
        <taxon>Petrachloros</taxon>
        <taxon>Petrachloros mirabilis</taxon>
    </lineage>
</organism>
<dbReference type="RefSeq" id="WP_161823867.1">
    <property type="nucleotide sequence ID" value="NZ_WVIC01000003.1"/>
</dbReference>
<feature type="binding site" evidence="9">
    <location>
        <begin position="106"/>
        <end position="109"/>
    </location>
    <ligand>
        <name>ATP</name>
        <dbReference type="ChEBI" id="CHEBI:30616"/>
    </ligand>
</feature>
<evidence type="ECO:0000256" key="6">
    <source>
        <dbReference type="ARBA" id="ARBA00022840"/>
    </source>
</evidence>
<evidence type="ECO:0000313" key="10">
    <source>
        <dbReference type="EMBL" id="NCJ05398.1"/>
    </source>
</evidence>
<dbReference type="GO" id="GO:0004141">
    <property type="term" value="F:dethiobiotin synthase activity"/>
    <property type="evidence" value="ECO:0007669"/>
    <property type="project" value="UniProtKB-UniRule"/>
</dbReference>
<feature type="binding site" evidence="9">
    <location>
        <position position="106"/>
    </location>
    <ligand>
        <name>Mg(2+)</name>
        <dbReference type="ChEBI" id="CHEBI:18420"/>
    </ligand>
</feature>
<reference evidence="10" key="1">
    <citation type="submission" date="2019-12" db="EMBL/GenBank/DDBJ databases">
        <title>High-Quality draft genome sequences of three cyanobacteria isolated from the limestone walls of the Old Cathedral of Coimbra.</title>
        <authorList>
            <person name="Tiago I."/>
            <person name="Soares F."/>
            <person name="Portugal A."/>
        </authorList>
    </citation>
    <scope>NUCLEOTIDE SEQUENCE [LARGE SCALE GENOMIC DNA]</scope>
    <source>
        <strain evidence="10">C</strain>
    </source>
</reference>
<sequence>MSTLLISGTNTEVGKTVLSAALLAYLQAQGKSWAIFKPLQTGMGDREFYTQLVGNRQPPDTINALHYSFPVAPPIAAAREGREIDLKQVWQRLQQLQGQYEGVLVEGLGGLGTPVTAELTVADLARDWRLPTLLVVPVQLGAIGQTVAHVALARQSGVQLKGLVLNCTQPDAAEAIASLAPPQLIESLTQVPVLGILPYFPDWRSDLPIPASLEAQWVQAVADLALEYIDSF</sequence>
<comment type="subunit">
    <text evidence="9">Homodimer.</text>
</comment>
<keyword evidence="6 9" id="KW-0067">ATP-binding</keyword>
<dbReference type="SUPFAM" id="SSF52540">
    <property type="entry name" value="P-loop containing nucleoside triphosphate hydrolases"/>
    <property type="match status" value="1"/>
</dbReference>
<keyword evidence="2 9" id="KW-0436">Ligase</keyword>
<dbReference type="PANTHER" id="PTHR43210">
    <property type="entry name" value="DETHIOBIOTIN SYNTHETASE"/>
    <property type="match status" value="1"/>
</dbReference>